<reference evidence="3 4" key="1">
    <citation type="journal article" date="2015" name="J. Biotechnol.">
        <title>Complete genome sequence of a malodorant-producing acetogen, Clostridium scatologenes ATCC 25775(T).</title>
        <authorList>
            <person name="Zhu Z."/>
            <person name="Guo T."/>
            <person name="Zheng H."/>
            <person name="Song T."/>
            <person name="Ouyang P."/>
            <person name="Xie J."/>
        </authorList>
    </citation>
    <scope>NUCLEOTIDE SEQUENCE [LARGE SCALE GENOMIC DNA]</scope>
    <source>
        <strain evidence="3 4">ATCC 25775</strain>
    </source>
</reference>
<dbReference type="STRING" id="1548.CSCA_0685"/>
<dbReference type="InterPro" id="IPR005537">
    <property type="entry name" value="RAMP_III_fam"/>
</dbReference>
<name>A0A0E3JM95_CLOSL</name>
<dbReference type="InterPro" id="IPR013410">
    <property type="entry name" value="CRISPR-assoc_RAMP_Cmr4"/>
</dbReference>
<evidence type="ECO:0000256" key="1">
    <source>
        <dbReference type="ARBA" id="ARBA00023118"/>
    </source>
</evidence>
<dbReference type="KEGG" id="csq:CSCA_0685"/>
<sequence length="297" mass="34045">MNKNINKIKGDSKEDQQYIKSKLIILKTMTPLHVGAGEGSGIADLPIQREAATNIPKVESSTFKGSLRCSCEKMLDEEHVKILFGNENNKTGEIAFTDLRLLFFPVKSSKNIFSLISCPYVLERFYDDIILYKTKLISGIKDLLTNMRMLDSNIAVTLNSDQENIYLEDYLFKTEKIHIEKLFSNIHGLEKMLSRIVIISNDNFIDFVNYYTEVITRNKIDAETGTAKNTALFTEEYVPEEAIFYGVISRFHDIFDKNKNKNVYEEFIKNFEFGEKLNKFRIGGNLSLGKGIVKIIN</sequence>
<dbReference type="PANTHER" id="PTHR36700">
    <property type="entry name" value="CRISPR SYSTEM CMR SUBUNIT CMR4"/>
    <property type="match status" value="1"/>
</dbReference>
<dbReference type="RefSeq" id="WP_029160897.1">
    <property type="nucleotide sequence ID" value="NZ_CP009933.1"/>
</dbReference>
<protein>
    <submittedName>
        <fullName evidence="3">Cmr4 family CRISPR-associated RAMP protein</fullName>
    </submittedName>
</protein>
<dbReference type="NCBIfam" id="TIGR02580">
    <property type="entry name" value="cas_RAMP_Cmr4"/>
    <property type="match status" value="1"/>
</dbReference>
<gene>
    <name evidence="3" type="ORF">CSCA_0685</name>
</gene>
<keyword evidence="1" id="KW-0051">Antiviral defense</keyword>
<evidence type="ECO:0000259" key="2">
    <source>
        <dbReference type="Pfam" id="PF03787"/>
    </source>
</evidence>
<dbReference type="Proteomes" id="UP000033115">
    <property type="component" value="Chromosome"/>
</dbReference>
<accession>A0A0E3JM95</accession>
<dbReference type="AlphaFoldDB" id="A0A0E3JM95"/>
<dbReference type="GO" id="GO:0051607">
    <property type="term" value="P:defense response to virus"/>
    <property type="evidence" value="ECO:0007669"/>
    <property type="project" value="UniProtKB-KW"/>
</dbReference>
<evidence type="ECO:0000313" key="4">
    <source>
        <dbReference type="Proteomes" id="UP000033115"/>
    </source>
</evidence>
<dbReference type="HOGENOM" id="CLU_047795_0_0_9"/>
<organism evidence="3 4">
    <name type="scientific">Clostridium scatologenes</name>
    <dbReference type="NCBI Taxonomy" id="1548"/>
    <lineage>
        <taxon>Bacteria</taxon>
        <taxon>Bacillati</taxon>
        <taxon>Bacillota</taxon>
        <taxon>Clostridia</taxon>
        <taxon>Eubacteriales</taxon>
        <taxon>Clostridiaceae</taxon>
        <taxon>Clostridium</taxon>
    </lineage>
</organism>
<keyword evidence="4" id="KW-1185">Reference proteome</keyword>
<feature type="domain" description="CRISPR type III-associated protein" evidence="2">
    <location>
        <begin position="26"/>
        <end position="294"/>
    </location>
</feature>
<dbReference type="EMBL" id="CP009933">
    <property type="protein sequence ID" value="AKA67810.1"/>
    <property type="molecule type" value="Genomic_DNA"/>
</dbReference>
<dbReference type="Pfam" id="PF03787">
    <property type="entry name" value="RAMPs"/>
    <property type="match status" value="1"/>
</dbReference>
<evidence type="ECO:0000313" key="3">
    <source>
        <dbReference type="EMBL" id="AKA67810.1"/>
    </source>
</evidence>
<dbReference type="PANTHER" id="PTHR36700:SF1">
    <property type="entry name" value="CRISPR SYSTEM CMR SUBUNIT CMR4"/>
    <property type="match status" value="1"/>
</dbReference>
<proteinExistence type="predicted"/>